<dbReference type="PANTHER" id="PTHR43818">
    <property type="entry name" value="BCDNA.GH03377"/>
    <property type="match status" value="1"/>
</dbReference>
<dbReference type="RefSeq" id="WP_310235072.1">
    <property type="nucleotide sequence ID" value="NZ_JAVDUP010000009.1"/>
</dbReference>
<gene>
    <name evidence="4" type="ORF">J2W52_005295</name>
</gene>
<dbReference type="PANTHER" id="PTHR43818:SF11">
    <property type="entry name" value="BCDNA.GH03377"/>
    <property type="match status" value="1"/>
</dbReference>
<protein>
    <submittedName>
        <fullName evidence="4">Dehydrogenase</fullName>
    </submittedName>
</protein>
<feature type="domain" description="Gfo/Idh/MocA-like oxidoreductase N-terminal" evidence="2">
    <location>
        <begin position="4"/>
        <end position="121"/>
    </location>
</feature>
<dbReference type="SUPFAM" id="SSF51735">
    <property type="entry name" value="NAD(P)-binding Rossmann-fold domains"/>
    <property type="match status" value="1"/>
</dbReference>
<feature type="domain" description="Gal80p-like C-terminal" evidence="3">
    <location>
        <begin position="132"/>
        <end position="272"/>
    </location>
</feature>
<dbReference type="Gene3D" id="3.40.50.720">
    <property type="entry name" value="NAD(P)-binding Rossmann-like Domain"/>
    <property type="match status" value="1"/>
</dbReference>
<dbReference type="Proteomes" id="UP001250791">
    <property type="component" value="Unassembled WGS sequence"/>
</dbReference>
<organism evidence="4 5">
    <name type="scientific">Rhizobium miluonense</name>
    <dbReference type="NCBI Taxonomy" id="411945"/>
    <lineage>
        <taxon>Bacteria</taxon>
        <taxon>Pseudomonadati</taxon>
        <taxon>Pseudomonadota</taxon>
        <taxon>Alphaproteobacteria</taxon>
        <taxon>Hyphomicrobiales</taxon>
        <taxon>Rhizobiaceae</taxon>
        <taxon>Rhizobium/Agrobacterium group</taxon>
        <taxon>Rhizobium</taxon>
    </lineage>
</organism>
<dbReference type="Pfam" id="PF22685">
    <property type="entry name" value="Gal80p_C-like"/>
    <property type="match status" value="1"/>
</dbReference>
<dbReference type="InterPro" id="IPR055080">
    <property type="entry name" value="Gal80p-like_C"/>
</dbReference>
<dbReference type="InterPro" id="IPR036291">
    <property type="entry name" value="NAD(P)-bd_dom_sf"/>
</dbReference>
<evidence type="ECO:0000259" key="2">
    <source>
        <dbReference type="Pfam" id="PF01408"/>
    </source>
</evidence>
<dbReference type="InterPro" id="IPR050463">
    <property type="entry name" value="Gfo/Idh/MocA_oxidrdct_glycsds"/>
</dbReference>
<name>A0ABU1SXH9_9HYPH</name>
<evidence type="ECO:0000259" key="3">
    <source>
        <dbReference type="Pfam" id="PF22685"/>
    </source>
</evidence>
<proteinExistence type="predicted"/>
<accession>A0ABU1SXH9</accession>
<dbReference type="Gene3D" id="3.30.360.10">
    <property type="entry name" value="Dihydrodipicolinate Reductase, domain 2"/>
    <property type="match status" value="1"/>
</dbReference>
<dbReference type="InterPro" id="IPR000683">
    <property type="entry name" value="Gfo/Idh/MocA-like_OxRdtase_N"/>
</dbReference>
<dbReference type="EMBL" id="JAVDUP010000009">
    <property type="protein sequence ID" value="MDR6903662.1"/>
    <property type="molecule type" value="Genomic_DNA"/>
</dbReference>
<keyword evidence="5" id="KW-1185">Reference proteome</keyword>
<dbReference type="Pfam" id="PF01408">
    <property type="entry name" value="GFO_IDH_MocA"/>
    <property type="match status" value="1"/>
</dbReference>
<keyword evidence="1" id="KW-0560">Oxidoreductase</keyword>
<reference evidence="4 5" key="1">
    <citation type="submission" date="2023-07" db="EMBL/GenBank/DDBJ databases">
        <title>Sorghum-associated microbial communities from plants grown in Nebraska, USA.</title>
        <authorList>
            <person name="Schachtman D."/>
        </authorList>
    </citation>
    <scope>NUCLEOTIDE SEQUENCE [LARGE SCALE GENOMIC DNA]</scope>
    <source>
        <strain evidence="4 5">3199</strain>
    </source>
</reference>
<sequence>MSALRVGVIGANAKSGWARESHIPALQGLSGLELVAVATSTRDTADEAANAYGVRAYDNGLDLARSPDVDIVTVATRVPDHRDMILAALESGKHVYSEWPLGAGERETEGLCKAADAANVHTAIGLQLRGSPTVKRARDLLEGGAIGRLLSANIYSSTAGFGPEVPNPYVYLENPQNFANLVTIQGAHTLDLAFHLLGEAVASNSLVSRQFPKVAIGGHKEIHQRTTYDHLLLQGATARGVSLGIEVAGGRSPEAPLRFEVVGEKGTLSLQGGAARGFQSHRLSLHVNGEKEQVDEGELSGLPSSAVNVGGVYAALRDDIRDSTSHVTGFAQALRLTRRIEAILKTGGASRAA</sequence>
<evidence type="ECO:0000313" key="4">
    <source>
        <dbReference type="EMBL" id="MDR6903662.1"/>
    </source>
</evidence>
<evidence type="ECO:0000313" key="5">
    <source>
        <dbReference type="Proteomes" id="UP001250791"/>
    </source>
</evidence>
<dbReference type="SUPFAM" id="SSF55347">
    <property type="entry name" value="Glyceraldehyde-3-phosphate dehydrogenase-like, C-terminal domain"/>
    <property type="match status" value="1"/>
</dbReference>
<comment type="caution">
    <text evidence="4">The sequence shown here is derived from an EMBL/GenBank/DDBJ whole genome shotgun (WGS) entry which is preliminary data.</text>
</comment>
<evidence type="ECO:0000256" key="1">
    <source>
        <dbReference type="ARBA" id="ARBA00023002"/>
    </source>
</evidence>